<organism evidence="2 3">
    <name type="scientific">Obba rivulosa</name>
    <dbReference type="NCBI Taxonomy" id="1052685"/>
    <lineage>
        <taxon>Eukaryota</taxon>
        <taxon>Fungi</taxon>
        <taxon>Dikarya</taxon>
        <taxon>Basidiomycota</taxon>
        <taxon>Agaricomycotina</taxon>
        <taxon>Agaricomycetes</taxon>
        <taxon>Polyporales</taxon>
        <taxon>Gelatoporiaceae</taxon>
        <taxon>Obba</taxon>
    </lineage>
</organism>
<dbReference type="Proteomes" id="UP000250043">
    <property type="component" value="Unassembled WGS sequence"/>
</dbReference>
<dbReference type="EMBL" id="KV722487">
    <property type="protein sequence ID" value="OCH87379.1"/>
    <property type="molecule type" value="Genomic_DNA"/>
</dbReference>
<evidence type="ECO:0000256" key="1">
    <source>
        <dbReference type="SAM" id="MobiDB-lite"/>
    </source>
</evidence>
<accession>A0A8E2AQ84</accession>
<sequence length="305" mass="32334">MSHADHAEIEPGGDAPITIRSLSGTSPPTRRHMRDASIRAAPCPARERVLGGGAGRDERARDERQVERASASLRSTCTPAKFGRVSEVGTDRKRRQMFRLVYPASSLTPRETVSKILQPACPTCSMPEPACAPLHHAPFVAPRDTGASTSDGRNVRAPISHFGDAANGHIHPSIAGLGGAGNRPRAHVTVHRRGAHPAPLPALVCALPDASPRFLRGPTEPAAVRDGDDGRAPPTLRHALLTRSARVGLRAVLHVPGKPSQASDPIRERVLRAGAPALGLHAHSSGTGRVRGFAHVLAWTYRADS</sequence>
<dbReference type="AlphaFoldDB" id="A0A8E2AQ84"/>
<evidence type="ECO:0000313" key="3">
    <source>
        <dbReference type="Proteomes" id="UP000250043"/>
    </source>
</evidence>
<evidence type="ECO:0000313" key="2">
    <source>
        <dbReference type="EMBL" id="OCH87379.1"/>
    </source>
</evidence>
<reference evidence="2 3" key="1">
    <citation type="submission" date="2016-07" db="EMBL/GenBank/DDBJ databases">
        <title>Draft genome of the white-rot fungus Obba rivulosa 3A-2.</title>
        <authorList>
            <consortium name="DOE Joint Genome Institute"/>
            <person name="Miettinen O."/>
            <person name="Riley R."/>
            <person name="Acob R."/>
            <person name="Barry K."/>
            <person name="Cullen D."/>
            <person name="De Vries R."/>
            <person name="Hainaut M."/>
            <person name="Hatakka A."/>
            <person name="Henrissat B."/>
            <person name="Hilden K."/>
            <person name="Kuo R."/>
            <person name="Labutti K."/>
            <person name="Lipzen A."/>
            <person name="Makela M.R."/>
            <person name="Sandor L."/>
            <person name="Spatafora J.W."/>
            <person name="Grigoriev I.V."/>
            <person name="Hibbett D.S."/>
        </authorList>
    </citation>
    <scope>NUCLEOTIDE SEQUENCE [LARGE SCALE GENOMIC DNA]</scope>
    <source>
        <strain evidence="2 3">3A-2</strain>
    </source>
</reference>
<name>A0A8E2AQ84_9APHY</name>
<keyword evidence="3" id="KW-1185">Reference proteome</keyword>
<protein>
    <submittedName>
        <fullName evidence="2">Uncharacterized protein</fullName>
    </submittedName>
</protein>
<gene>
    <name evidence="2" type="ORF">OBBRIDRAFT_837424</name>
</gene>
<feature type="region of interest" description="Disordered" evidence="1">
    <location>
        <begin position="1"/>
        <end position="72"/>
    </location>
</feature>
<feature type="compositionally biased region" description="Basic and acidic residues" evidence="1">
    <location>
        <begin position="45"/>
        <end position="67"/>
    </location>
</feature>
<proteinExistence type="predicted"/>